<feature type="transmembrane region" description="Helical" evidence="17">
    <location>
        <begin position="411"/>
        <end position="433"/>
    </location>
</feature>
<dbReference type="GO" id="GO:0003954">
    <property type="term" value="F:NADH dehydrogenase activity"/>
    <property type="evidence" value="ECO:0007669"/>
    <property type="project" value="TreeGrafter"/>
</dbReference>
<keyword evidence="14 17" id="KW-0496">Mitochondrion</keyword>
<keyword evidence="7 17" id="KW-0679">Respiratory chain</keyword>
<accession>A0A6B9QH42</accession>
<evidence type="ECO:0000256" key="7">
    <source>
        <dbReference type="ARBA" id="ARBA00022660"/>
    </source>
</evidence>
<feature type="transmembrane region" description="Helical" evidence="17">
    <location>
        <begin position="203"/>
        <end position="224"/>
    </location>
</feature>
<comment type="catalytic activity">
    <reaction evidence="16 17">
        <text>a ubiquinone + NADH + 5 H(+)(in) = a ubiquinol + NAD(+) + 4 H(+)(out)</text>
        <dbReference type="Rhea" id="RHEA:29091"/>
        <dbReference type="Rhea" id="RHEA-COMP:9565"/>
        <dbReference type="Rhea" id="RHEA-COMP:9566"/>
        <dbReference type="ChEBI" id="CHEBI:15378"/>
        <dbReference type="ChEBI" id="CHEBI:16389"/>
        <dbReference type="ChEBI" id="CHEBI:17976"/>
        <dbReference type="ChEBI" id="CHEBI:57540"/>
        <dbReference type="ChEBI" id="CHEBI:57945"/>
        <dbReference type="EC" id="7.1.1.2"/>
    </reaction>
</comment>
<organism evidence="19">
    <name type="scientific">Paralaevicephalus gracilipenis</name>
    <dbReference type="NCBI Taxonomy" id="1513330"/>
    <lineage>
        <taxon>Eukaryota</taxon>
        <taxon>Metazoa</taxon>
        <taxon>Ecdysozoa</taxon>
        <taxon>Arthropoda</taxon>
        <taxon>Hexapoda</taxon>
        <taxon>Insecta</taxon>
        <taxon>Pterygota</taxon>
        <taxon>Neoptera</taxon>
        <taxon>Paraneoptera</taxon>
        <taxon>Hemiptera</taxon>
        <taxon>Auchenorrhyncha</taxon>
        <taxon>Membracoidea</taxon>
        <taxon>Cicadellidae</taxon>
        <taxon>Deltocephalinae</taxon>
        <taxon>Paralimnini</taxon>
        <taxon>Paralaevicephalus</taxon>
    </lineage>
</organism>
<dbReference type="PANTHER" id="PTHR43507">
    <property type="entry name" value="NADH-UBIQUINONE OXIDOREDUCTASE CHAIN 4"/>
    <property type="match status" value="1"/>
</dbReference>
<feature type="domain" description="NADH:quinone oxidoreductase/Mrp antiporter transmembrane" evidence="18">
    <location>
        <begin position="100"/>
        <end position="381"/>
    </location>
</feature>
<feature type="transmembrane region" description="Helical" evidence="17">
    <location>
        <begin position="368"/>
        <end position="391"/>
    </location>
</feature>
<evidence type="ECO:0000256" key="8">
    <source>
        <dbReference type="ARBA" id="ARBA00022692"/>
    </source>
</evidence>
<evidence type="ECO:0000256" key="9">
    <source>
        <dbReference type="ARBA" id="ARBA00022967"/>
    </source>
</evidence>
<dbReference type="GO" id="GO:0042773">
    <property type="term" value="P:ATP synthesis coupled electron transport"/>
    <property type="evidence" value="ECO:0007669"/>
    <property type="project" value="InterPro"/>
</dbReference>
<feature type="transmembrane region" description="Helical" evidence="17">
    <location>
        <begin position="54"/>
        <end position="74"/>
    </location>
</feature>
<evidence type="ECO:0000256" key="11">
    <source>
        <dbReference type="ARBA" id="ARBA00022989"/>
    </source>
</evidence>
<evidence type="ECO:0000256" key="5">
    <source>
        <dbReference type="ARBA" id="ARBA00021006"/>
    </source>
</evidence>
<reference evidence="19" key="1">
    <citation type="journal article" date="2019" name="Mitochondrial DNA Part B Resour">
        <title>Complete mitochondrial genome of Paralaevicephalus gracilipenis (Hemiptera: Cicadellidae: Deltocephalinae) from China.</title>
        <authorList>
            <person name="Xing J.-C."/>
            <person name="Wang J.-J."/>
        </authorList>
    </citation>
    <scope>NUCLEOTIDE SEQUENCE</scope>
</reference>
<keyword evidence="13 17" id="KW-0830">Ubiquinone</keyword>
<keyword evidence="6 17" id="KW-0813">Transport</keyword>
<feature type="transmembrane region" description="Helical" evidence="17">
    <location>
        <begin position="293"/>
        <end position="315"/>
    </location>
</feature>
<dbReference type="InterPro" id="IPR003918">
    <property type="entry name" value="NADH_UbQ_OxRdtase"/>
</dbReference>
<proteinExistence type="inferred from homology"/>
<keyword evidence="8 17" id="KW-0812">Transmembrane</keyword>
<keyword evidence="9" id="KW-1278">Translocase</keyword>
<dbReference type="EC" id="7.1.1.2" evidence="4 17"/>
<evidence type="ECO:0000256" key="13">
    <source>
        <dbReference type="ARBA" id="ARBA00023075"/>
    </source>
</evidence>
<evidence type="ECO:0000256" key="15">
    <source>
        <dbReference type="ARBA" id="ARBA00023136"/>
    </source>
</evidence>
<feature type="transmembrane region" description="Helical" evidence="17">
    <location>
        <begin position="170"/>
        <end position="196"/>
    </location>
</feature>
<evidence type="ECO:0000256" key="17">
    <source>
        <dbReference type="RuleBase" id="RU003297"/>
    </source>
</evidence>
<dbReference type="PANTHER" id="PTHR43507:SF20">
    <property type="entry name" value="NADH-UBIQUINONE OXIDOREDUCTASE CHAIN 4"/>
    <property type="match status" value="1"/>
</dbReference>
<keyword evidence="10 17" id="KW-0249">Electron transport</keyword>
<feature type="transmembrane region" description="Helical" evidence="17">
    <location>
        <begin position="327"/>
        <end position="348"/>
    </location>
</feature>
<dbReference type="AlphaFoldDB" id="A0A6B9QH42"/>
<gene>
    <name evidence="19" type="primary">NADH4</name>
</gene>
<dbReference type="GO" id="GO:0015990">
    <property type="term" value="P:electron transport coupled proton transport"/>
    <property type="evidence" value="ECO:0007669"/>
    <property type="project" value="TreeGrafter"/>
</dbReference>
<evidence type="ECO:0000256" key="2">
    <source>
        <dbReference type="ARBA" id="ARBA00004225"/>
    </source>
</evidence>
<evidence type="ECO:0000256" key="3">
    <source>
        <dbReference type="ARBA" id="ARBA00009025"/>
    </source>
</evidence>
<feature type="transmembrane region" description="Helical" evidence="17">
    <location>
        <begin position="20"/>
        <end position="42"/>
    </location>
</feature>
<dbReference type="GO" id="GO:0048039">
    <property type="term" value="F:ubiquinone binding"/>
    <property type="evidence" value="ECO:0007669"/>
    <property type="project" value="TreeGrafter"/>
</dbReference>
<evidence type="ECO:0000259" key="18">
    <source>
        <dbReference type="Pfam" id="PF00361"/>
    </source>
</evidence>
<dbReference type="Pfam" id="PF00361">
    <property type="entry name" value="Proton_antipo_M"/>
    <property type="match status" value="1"/>
</dbReference>
<evidence type="ECO:0000313" key="19">
    <source>
        <dbReference type="EMBL" id="QHE65394.1"/>
    </source>
</evidence>
<keyword evidence="11 17" id="KW-1133">Transmembrane helix</keyword>
<dbReference type="InterPro" id="IPR001750">
    <property type="entry name" value="ND/Mrp_TM"/>
</dbReference>
<dbReference type="EMBL" id="MK450366">
    <property type="protein sequence ID" value="QHE65394.1"/>
    <property type="molecule type" value="Genomic_DNA"/>
</dbReference>
<evidence type="ECO:0000256" key="14">
    <source>
        <dbReference type="ARBA" id="ARBA00023128"/>
    </source>
</evidence>
<sequence length="434" mass="50666">MKFMFFLLYLTHMCFFNKKVMIQFMYLIVFMIFLYSGCFEYFNKISYCNGVDVISYNLIMMMLLVSSFMVISMIGSYSMSFFLFINLFLSVFLLFIFVSLNFLYMYIYFEFILVPLMILIMGWGYQPERLMAGLYLFFYTVMVSLPLLVLLIYIYIYMGSLFFDIIMMNSSYFLIHFFMMLVFMVKLPMCFFHYWLPKAHVQAPVSGSMILAGLMLKIGGYGLIRSSFICESMYLSYSYVWFSVSMVGSLLISLICLIQSDMKSLIAYSSVSHMGMVIMGLMGLNLWGLFGGFFLMLGHGFCSSGLFYLANLIYIRSGSRSFYINKGLLVYMPSVSMFFFIFCAFNMSCPPSLNFLSEVMILVSLISFWWFSCIFFLGTSIFCACFSYYLYSYSQHGVPHNLYSFSSINILEFLCLFMHFIFLVGIPFVLMSFF</sequence>
<evidence type="ECO:0000256" key="1">
    <source>
        <dbReference type="ARBA" id="ARBA00003257"/>
    </source>
</evidence>
<evidence type="ECO:0000256" key="12">
    <source>
        <dbReference type="ARBA" id="ARBA00023027"/>
    </source>
</evidence>
<dbReference type="GO" id="GO:0031966">
    <property type="term" value="C:mitochondrial membrane"/>
    <property type="evidence" value="ECO:0007669"/>
    <property type="project" value="UniProtKB-SubCell"/>
</dbReference>
<dbReference type="GO" id="GO:0008137">
    <property type="term" value="F:NADH dehydrogenase (ubiquinone) activity"/>
    <property type="evidence" value="ECO:0007669"/>
    <property type="project" value="UniProtKB-UniRule"/>
</dbReference>
<dbReference type="PRINTS" id="PR01437">
    <property type="entry name" value="NUOXDRDTASE4"/>
</dbReference>
<comment type="subcellular location">
    <subcellularLocation>
        <location evidence="2 17">Mitochondrion membrane</location>
        <topology evidence="2 17">Multi-pass membrane protein</topology>
    </subcellularLocation>
</comment>
<keyword evidence="12 17" id="KW-0520">NAD</keyword>
<keyword evidence="15 17" id="KW-0472">Membrane</keyword>
<comment type="function">
    <text evidence="17">Core subunit of the mitochondrial membrane respiratory chain NADH dehydrogenase (Complex I) which catalyzes electron transfer from NADH through the respiratory chain, using ubiquinone as an electron acceptor. Essential for the catalytic activity and assembly of complex I.</text>
</comment>
<evidence type="ECO:0000256" key="10">
    <source>
        <dbReference type="ARBA" id="ARBA00022982"/>
    </source>
</evidence>
<protein>
    <recommendedName>
        <fullName evidence="5 17">NADH-ubiquinone oxidoreductase chain 4</fullName>
        <ecNumber evidence="4 17">7.1.1.2</ecNumber>
    </recommendedName>
</protein>
<evidence type="ECO:0000256" key="4">
    <source>
        <dbReference type="ARBA" id="ARBA00012944"/>
    </source>
</evidence>
<comment type="function">
    <text evidence="1">Core subunit of the mitochondrial membrane respiratory chain NADH dehydrogenase (Complex I) that is believed to belong to the minimal assembly required for catalysis. Complex I functions in the transfer of electrons from NADH to the respiratory chain. The immediate electron acceptor for the enzyme is believed to be ubiquinone.</text>
</comment>
<feature type="transmembrane region" description="Helical" evidence="17">
    <location>
        <begin position="136"/>
        <end position="158"/>
    </location>
</feature>
<feature type="transmembrane region" description="Helical" evidence="17">
    <location>
        <begin position="236"/>
        <end position="258"/>
    </location>
</feature>
<name>A0A6B9QH42_9HEMI</name>
<evidence type="ECO:0000256" key="6">
    <source>
        <dbReference type="ARBA" id="ARBA00022448"/>
    </source>
</evidence>
<comment type="similarity">
    <text evidence="3 17">Belongs to the complex I subunit 4 family.</text>
</comment>
<feature type="transmembrane region" description="Helical" evidence="17">
    <location>
        <begin position="265"/>
        <end position="287"/>
    </location>
</feature>
<evidence type="ECO:0000256" key="16">
    <source>
        <dbReference type="ARBA" id="ARBA00049551"/>
    </source>
</evidence>
<geneLocation type="mitochondrion" evidence="19"/>